<dbReference type="EMBL" id="GBRH01257692">
    <property type="protein sequence ID" value="JAD40203.1"/>
    <property type="molecule type" value="Transcribed_RNA"/>
</dbReference>
<name>A0A0A8ZRA6_ARUDO</name>
<reference evidence="1" key="1">
    <citation type="submission" date="2014-09" db="EMBL/GenBank/DDBJ databases">
        <authorList>
            <person name="Magalhaes I.L.F."/>
            <person name="Oliveira U."/>
            <person name="Santos F.R."/>
            <person name="Vidigal T.H.D.A."/>
            <person name="Brescovit A.D."/>
            <person name="Santos A.J."/>
        </authorList>
    </citation>
    <scope>NUCLEOTIDE SEQUENCE</scope>
    <source>
        <tissue evidence="1">Shoot tissue taken approximately 20 cm above the soil surface</tissue>
    </source>
</reference>
<sequence length="17" mass="1664">MAGVCRGIGAIMPMDAA</sequence>
<dbReference type="AlphaFoldDB" id="A0A0A8ZRA6"/>
<proteinExistence type="predicted"/>
<evidence type="ECO:0000313" key="1">
    <source>
        <dbReference type="EMBL" id="JAD40203.1"/>
    </source>
</evidence>
<accession>A0A0A8ZRA6</accession>
<reference evidence="1" key="2">
    <citation type="journal article" date="2015" name="Data Brief">
        <title>Shoot transcriptome of the giant reed, Arundo donax.</title>
        <authorList>
            <person name="Barrero R.A."/>
            <person name="Guerrero F.D."/>
            <person name="Moolhuijzen P."/>
            <person name="Goolsby J.A."/>
            <person name="Tidwell J."/>
            <person name="Bellgard S.E."/>
            <person name="Bellgard M.I."/>
        </authorList>
    </citation>
    <scope>NUCLEOTIDE SEQUENCE</scope>
    <source>
        <tissue evidence="1">Shoot tissue taken approximately 20 cm above the soil surface</tissue>
    </source>
</reference>
<protein>
    <submittedName>
        <fullName evidence="1">Uncharacterized protein</fullName>
    </submittedName>
</protein>
<organism evidence="1">
    <name type="scientific">Arundo donax</name>
    <name type="common">Giant reed</name>
    <name type="synonym">Donax arundinaceus</name>
    <dbReference type="NCBI Taxonomy" id="35708"/>
    <lineage>
        <taxon>Eukaryota</taxon>
        <taxon>Viridiplantae</taxon>
        <taxon>Streptophyta</taxon>
        <taxon>Embryophyta</taxon>
        <taxon>Tracheophyta</taxon>
        <taxon>Spermatophyta</taxon>
        <taxon>Magnoliopsida</taxon>
        <taxon>Liliopsida</taxon>
        <taxon>Poales</taxon>
        <taxon>Poaceae</taxon>
        <taxon>PACMAD clade</taxon>
        <taxon>Arundinoideae</taxon>
        <taxon>Arundineae</taxon>
        <taxon>Arundo</taxon>
    </lineage>
</organism>